<gene>
    <name evidence="2" type="ORF">E0485_09020</name>
</gene>
<dbReference type="AlphaFoldDB" id="A0A4V2WP70"/>
<keyword evidence="1" id="KW-1133">Transmembrane helix</keyword>
<keyword evidence="3" id="KW-1185">Reference proteome</keyword>
<dbReference type="Proteomes" id="UP000295418">
    <property type="component" value="Unassembled WGS sequence"/>
</dbReference>
<protein>
    <submittedName>
        <fullName evidence="2">Uncharacterized protein</fullName>
    </submittedName>
</protein>
<organism evidence="2 3">
    <name type="scientific">Paenibacillus albiflavus</name>
    <dbReference type="NCBI Taxonomy" id="2545760"/>
    <lineage>
        <taxon>Bacteria</taxon>
        <taxon>Bacillati</taxon>
        <taxon>Bacillota</taxon>
        <taxon>Bacilli</taxon>
        <taxon>Bacillales</taxon>
        <taxon>Paenibacillaceae</taxon>
        <taxon>Paenibacillus</taxon>
    </lineage>
</organism>
<comment type="caution">
    <text evidence="2">The sequence shown here is derived from an EMBL/GenBank/DDBJ whole genome shotgun (WGS) entry which is preliminary data.</text>
</comment>
<name>A0A4V2WP70_9BACL</name>
<dbReference type="EMBL" id="SKFG01000006">
    <property type="protein sequence ID" value="TCZ78252.1"/>
    <property type="molecule type" value="Genomic_DNA"/>
</dbReference>
<feature type="transmembrane region" description="Helical" evidence="1">
    <location>
        <begin position="44"/>
        <end position="66"/>
    </location>
</feature>
<evidence type="ECO:0000313" key="3">
    <source>
        <dbReference type="Proteomes" id="UP000295418"/>
    </source>
</evidence>
<dbReference type="RefSeq" id="WP_132417689.1">
    <property type="nucleotide sequence ID" value="NZ_SKFG01000006.1"/>
</dbReference>
<evidence type="ECO:0000313" key="2">
    <source>
        <dbReference type="EMBL" id="TCZ78252.1"/>
    </source>
</evidence>
<dbReference type="OrthoDB" id="2623963at2"/>
<proteinExistence type="predicted"/>
<keyword evidence="1" id="KW-0472">Membrane</keyword>
<accession>A0A4V2WP70</accession>
<reference evidence="2 3" key="1">
    <citation type="submission" date="2019-03" db="EMBL/GenBank/DDBJ databases">
        <authorList>
            <person name="Kim M.K.M."/>
        </authorList>
    </citation>
    <scope>NUCLEOTIDE SEQUENCE [LARGE SCALE GENOMIC DNA]</scope>
    <source>
        <strain evidence="2 3">18JY21-1</strain>
    </source>
</reference>
<keyword evidence="1" id="KW-0812">Transmembrane</keyword>
<sequence length="214" mass="24390">MENKPNFGRFDTESKEEKEAANSDFWIKERARDRNHNFWQPIRITFMSIVGIAIILGIILAILVGLSGIPKKIDASYPAIMYRENDTGYVQQTTITMQGKLYTRWFSNPKFVGTFSIDQFELMKRDATTDIEFQPEFMNGAGLLSYSTFADGKLDFESVGMIWMADDMKKVNIGVFEPVNATAKSMRDLVISAPATTREEAVELTKQFNNPFHN</sequence>
<evidence type="ECO:0000256" key="1">
    <source>
        <dbReference type="SAM" id="Phobius"/>
    </source>
</evidence>